<dbReference type="OrthoDB" id="1434210at2759"/>
<dbReference type="Gene3D" id="1.10.630.10">
    <property type="entry name" value="Cytochrome P450"/>
    <property type="match status" value="1"/>
</dbReference>
<evidence type="ECO:0000313" key="1">
    <source>
        <dbReference type="EMBL" id="RDX93628.1"/>
    </source>
</evidence>
<keyword evidence="2" id="KW-1185">Reference proteome</keyword>
<dbReference type="InterPro" id="IPR001128">
    <property type="entry name" value="Cyt_P450"/>
</dbReference>
<dbReference type="AlphaFoldDB" id="A0A371GSU6"/>
<dbReference type="Pfam" id="PF00067">
    <property type="entry name" value="p450"/>
    <property type="match status" value="1"/>
</dbReference>
<dbReference type="SUPFAM" id="SSF48264">
    <property type="entry name" value="Cytochrome P450"/>
    <property type="match status" value="1"/>
</dbReference>
<dbReference type="PANTHER" id="PTHR24299">
    <property type="entry name" value="CYTOCHROME P450 FAMILY 1"/>
    <property type="match status" value="1"/>
</dbReference>
<feature type="non-terminal residue" evidence="1">
    <location>
        <position position="1"/>
    </location>
</feature>
<organism evidence="1 2">
    <name type="scientific">Mucuna pruriens</name>
    <name type="common">Velvet bean</name>
    <name type="synonym">Dolichos pruriens</name>
    <dbReference type="NCBI Taxonomy" id="157652"/>
    <lineage>
        <taxon>Eukaryota</taxon>
        <taxon>Viridiplantae</taxon>
        <taxon>Streptophyta</taxon>
        <taxon>Embryophyta</taxon>
        <taxon>Tracheophyta</taxon>
        <taxon>Spermatophyta</taxon>
        <taxon>Magnoliopsida</taxon>
        <taxon>eudicotyledons</taxon>
        <taxon>Gunneridae</taxon>
        <taxon>Pentapetalae</taxon>
        <taxon>rosids</taxon>
        <taxon>fabids</taxon>
        <taxon>Fabales</taxon>
        <taxon>Fabaceae</taxon>
        <taxon>Papilionoideae</taxon>
        <taxon>50 kb inversion clade</taxon>
        <taxon>NPAAA clade</taxon>
        <taxon>indigoferoid/millettioid clade</taxon>
        <taxon>Phaseoleae</taxon>
        <taxon>Mucuna</taxon>
    </lineage>
</organism>
<dbReference type="PANTHER" id="PTHR24299:SF59">
    <property type="entry name" value="CYTOCHROME P450 SUPERFAMILY PROTEIN"/>
    <property type="match status" value="1"/>
</dbReference>
<accession>A0A371GSU6</accession>
<proteinExistence type="predicted"/>
<name>A0A371GSU6_MUCPR</name>
<gene>
    <name evidence="1" type="primary">CYP76AH1</name>
    <name evidence="1" type="ORF">CR513_24080</name>
</gene>
<reference evidence="1" key="1">
    <citation type="submission" date="2018-05" db="EMBL/GenBank/DDBJ databases">
        <title>Draft genome of Mucuna pruriens seed.</title>
        <authorList>
            <person name="Nnadi N.E."/>
            <person name="Vos R."/>
            <person name="Hasami M.H."/>
            <person name="Devisetty U.K."/>
            <person name="Aguiy J.C."/>
        </authorList>
    </citation>
    <scope>NUCLEOTIDE SEQUENCE [LARGE SCALE GENOMIC DNA]</scope>
    <source>
        <strain evidence="1">JCA_2017</strain>
    </source>
</reference>
<protein>
    <submittedName>
        <fullName evidence="1">Ferruginol synthase</fullName>
    </submittedName>
</protein>
<dbReference type="GO" id="GO:0016705">
    <property type="term" value="F:oxidoreductase activity, acting on paired donors, with incorporation or reduction of molecular oxygen"/>
    <property type="evidence" value="ECO:0007669"/>
    <property type="project" value="InterPro"/>
</dbReference>
<comment type="caution">
    <text evidence="1">The sequence shown here is derived from an EMBL/GenBank/DDBJ whole genome shotgun (WGS) entry which is preliminary data.</text>
</comment>
<dbReference type="GO" id="GO:0020037">
    <property type="term" value="F:heme binding"/>
    <property type="evidence" value="ECO:0007669"/>
    <property type="project" value="InterPro"/>
</dbReference>
<dbReference type="Proteomes" id="UP000257109">
    <property type="component" value="Unassembled WGS sequence"/>
</dbReference>
<dbReference type="GO" id="GO:0005506">
    <property type="term" value="F:iron ion binding"/>
    <property type="evidence" value="ECO:0007669"/>
    <property type="project" value="InterPro"/>
</dbReference>
<dbReference type="GO" id="GO:0004497">
    <property type="term" value="F:monooxygenase activity"/>
    <property type="evidence" value="ECO:0007669"/>
    <property type="project" value="InterPro"/>
</dbReference>
<sequence>MLERTPTQKETNHNALPPIPTFTSEVVPSIHFLKRGVMQQHQICPLLPKPLPGPRPFPIIGNILELGTNPHQAVTKLSRIYGPVMSLKLGSITTVVISSPQSSGSGVDYAQGILESQYVYLKATPPSGNHYQNLKGDPPH</sequence>
<dbReference type="InterPro" id="IPR036396">
    <property type="entry name" value="Cyt_P450_sf"/>
</dbReference>
<dbReference type="EMBL" id="QJKJ01004567">
    <property type="protein sequence ID" value="RDX93628.1"/>
    <property type="molecule type" value="Genomic_DNA"/>
</dbReference>
<dbReference type="STRING" id="157652.A0A371GSU6"/>
<evidence type="ECO:0000313" key="2">
    <source>
        <dbReference type="Proteomes" id="UP000257109"/>
    </source>
</evidence>